<evidence type="ECO:0000313" key="1">
    <source>
        <dbReference type="EMBL" id="KAK8561798.1"/>
    </source>
</evidence>
<proteinExistence type="predicted"/>
<gene>
    <name evidence="1" type="ORF">V6N12_048858</name>
</gene>
<accession>A0ABR2EK05</accession>
<dbReference type="Proteomes" id="UP001472677">
    <property type="component" value="Unassembled WGS sequence"/>
</dbReference>
<organism evidence="1 2">
    <name type="scientific">Hibiscus sabdariffa</name>
    <name type="common">roselle</name>
    <dbReference type="NCBI Taxonomy" id="183260"/>
    <lineage>
        <taxon>Eukaryota</taxon>
        <taxon>Viridiplantae</taxon>
        <taxon>Streptophyta</taxon>
        <taxon>Embryophyta</taxon>
        <taxon>Tracheophyta</taxon>
        <taxon>Spermatophyta</taxon>
        <taxon>Magnoliopsida</taxon>
        <taxon>eudicotyledons</taxon>
        <taxon>Gunneridae</taxon>
        <taxon>Pentapetalae</taxon>
        <taxon>rosids</taxon>
        <taxon>malvids</taxon>
        <taxon>Malvales</taxon>
        <taxon>Malvaceae</taxon>
        <taxon>Malvoideae</taxon>
        <taxon>Hibiscus</taxon>
    </lineage>
</organism>
<evidence type="ECO:0008006" key="3">
    <source>
        <dbReference type="Google" id="ProtNLM"/>
    </source>
</evidence>
<sequence>MESDSQLCCNWLEKSSSAPDAFKSVIEDILQYGAGFDWSIKVISREENDTANHLVKSEISRKIPFVWVCQE</sequence>
<dbReference type="Gene3D" id="3.30.420.10">
    <property type="entry name" value="Ribonuclease H-like superfamily/Ribonuclease H"/>
    <property type="match status" value="1"/>
</dbReference>
<dbReference type="EMBL" id="JBBPBM010000013">
    <property type="protein sequence ID" value="KAK8561798.1"/>
    <property type="molecule type" value="Genomic_DNA"/>
</dbReference>
<name>A0ABR2EK05_9ROSI</name>
<protein>
    <recommendedName>
        <fullName evidence="3">RNase H type-1 domain-containing protein</fullName>
    </recommendedName>
</protein>
<keyword evidence="2" id="KW-1185">Reference proteome</keyword>
<evidence type="ECO:0000313" key="2">
    <source>
        <dbReference type="Proteomes" id="UP001472677"/>
    </source>
</evidence>
<reference evidence="1 2" key="1">
    <citation type="journal article" date="2024" name="G3 (Bethesda)">
        <title>Genome assembly of Hibiscus sabdariffa L. provides insights into metabolisms of medicinal natural products.</title>
        <authorList>
            <person name="Kim T."/>
        </authorList>
    </citation>
    <scope>NUCLEOTIDE SEQUENCE [LARGE SCALE GENOMIC DNA]</scope>
    <source>
        <strain evidence="1">TK-2024</strain>
        <tissue evidence="1">Old leaves</tissue>
    </source>
</reference>
<dbReference type="InterPro" id="IPR036397">
    <property type="entry name" value="RNaseH_sf"/>
</dbReference>
<comment type="caution">
    <text evidence="1">The sequence shown here is derived from an EMBL/GenBank/DDBJ whole genome shotgun (WGS) entry which is preliminary data.</text>
</comment>